<dbReference type="RefSeq" id="WP_100744901.1">
    <property type="nucleotide sequence ID" value="NZ_NPDW01000003.1"/>
</dbReference>
<comment type="caution">
    <text evidence="6">The sequence shown here is derived from an EMBL/GenBank/DDBJ whole genome shotgun (WGS) entry which is preliminary data.</text>
</comment>
<feature type="binding site" evidence="2">
    <location>
        <position position="68"/>
    </location>
    <ligand>
        <name>Fe cation</name>
        <dbReference type="ChEBI" id="CHEBI:24875"/>
    </ligand>
</feature>
<dbReference type="Pfam" id="PF17954">
    <property type="entry name" value="Pirin_C_2"/>
    <property type="match status" value="1"/>
</dbReference>
<evidence type="ECO:0000256" key="2">
    <source>
        <dbReference type="PIRSR" id="PIRSR006232-1"/>
    </source>
</evidence>
<dbReference type="EMBL" id="NPDX01000006">
    <property type="protein sequence ID" value="PJZ83307.1"/>
    <property type="molecule type" value="Genomic_DNA"/>
</dbReference>
<evidence type="ECO:0000256" key="3">
    <source>
        <dbReference type="RuleBase" id="RU003457"/>
    </source>
</evidence>
<reference evidence="6 7" key="1">
    <citation type="submission" date="2017-07" db="EMBL/GenBank/DDBJ databases">
        <title>Leptospira spp. isolated from tropical soils.</title>
        <authorList>
            <person name="Thibeaux R."/>
            <person name="Iraola G."/>
            <person name="Ferres I."/>
            <person name="Bierque E."/>
            <person name="Girault D."/>
            <person name="Soupe-Gilbert M.-E."/>
            <person name="Picardeau M."/>
            <person name="Goarant C."/>
        </authorList>
    </citation>
    <scope>NUCLEOTIDE SEQUENCE [LARGE SCALE GENOMIC DNA]</scope>
    <source>
        <strain evidence="6 7">FH2-B-A1</strain>
    </source>
</reference>
<feature type="binding site" evidence="2">
    <location>
        <position position="112"/>
    </location>
    <ligand>
        <name>Fe cation</name>
        <dbReference type="ChEBI" id="CHEBI:24875"/>
    </ligand>
</feature>
<evidence type="ECO:0000313" key="6">
    <source>
        <dbReference type="EMBL" id="PJZ83307.1"/>
    </source>
</evidence>
<proteinExistence type="inferred from homology"/>
<sequence>METIKPNNNSVEKKIHPAEERGHVNFGWLDSHHSFSFGHWYNPEKTNFGALRVLNDDIVEPSMGFGTHPHQNMEIVSIPLFGELAHKDSTGTNGIIRTGDVQIMSAGSGIQHSEFNHSAEKKVNFLQIWILPKVAGIEPRYAQKTFSEAGRLNRFQTVVSPIDEEAVWINQDAYFSLATLEPGKELSYSVHAPGQGIFTFLINGKLKVEDTQLERRDAVGYWGKNEYQFHAEVKSELLVIEVPMK</sequence>
<dbReference type="OrthoDB" id="321327at2"/>
<gene>
    <name evidence="6" type="ORF">CH364_16660</name>
</gene>
<comment type="similarity">
    <text evidence="1 3">Belongs to the pirin family.</text>
</comment>
<accession>A0A2N0AGA0</accession>
<feature type="domain" description="Pirin N-terminal" evidence="4">
    <location>
        <begin position="21"/>
        <end position="130"/>
    </location>
</feature>
<dbReference type="Gene3D" id="2.60.120.10">
    <property type="entry name" value="Jelly Rolls"/>
    <property type="match status" value="2"/>
</dbReference>
<dbReference type="GO" id="GO:0046872">
    <property type="term" value="F:metal ion binding"/>
    <property type="evidence" value="ECO:0007669"/>
    <property type="project" value="UniProtKB-KW"/>
</dbReference>
<protein>
    <submittedName>
        <fullName evidence="6">Pirin</fullName>
    </submittedName>
</protein>
<dbReference type="PIRSF" id="PIRSF006232">
    <property type="entry name" value="Pirin"/>
    <property type="match status" value="1"/>
</dbReference>
<keyword evidence="7" id="KW-1185">Reference proteome</keyword>
<evidence type="ECO:0000259" key="5">
    <source>
        <dbReference type="Pfam" id="PF17954"/>
    </source>
</evidence>
<comment type="cofactor">
    <cofactor evidence="2">
        <name>Fe cation</name>
        <dbReference type="ChEBI" id="CHEBI:24875"/>
    </cofactor>
    <text evidence="2">Binds 1 Fe cation per subunit.</text>
</comment>
<dbReference type="AlphaFoldDB" id="A0A2N0AGA0"/>
<dbReference type="PANTHER" id="PTHR43212:SF3">
    <property type="entry name" value="QUERCETIN 2,3-DIOXYGENASE"/>
    <property type="match status" value="1"/>
</dbReference>
<dbReference type="SUPFAM" id="SSF51182">
    <property type="entry name" value="RmlC-like cupins"/>
    <property type="match status" value="1"/>
</dbReference>
<dbReference type="InterPro" id="IPR011051">
    <property type="entry name" value="RmlC_Cupin_sf"/>
</dbReference>
<dbReference type="PANTHER" id="PTHR43212">
    <property type="entry name" value="QUERCETIN 2,3-DIOXYGENASE"/>
    <property type="match status" value="1"/>
</dbReference>
<dbReference type="Pfam" id="PF02678">
    <property type="entry name" value="Pirin"/>
    <property type="match status" value="1"/>
</dbReference>
<dbReference type="InterPro" id="IPR014710">
    <property type="entry name" value="RmlC-like_jellyroll"/>
</dbReference>
<feature type="binding site" evidence="2">
    <location>
        <position position="70"/>
    </location>
    <ligand>
        <name>Fe cation</name>
        <dbReference type="ChEBI" id="CHEBI:24875"/>
    </ligand>
</feature>
<organism evidence="6 7">
    <name type="scientific">Leptospira harrisiae</name>
    <dbReference type="NCBI Taxonomy" id="2023189"/>
    <lineage>
        <taxon>Bacteria</taxon>
        <taxon>Pseudomonadati</taxon>
        <taxon>Spirochaetota</taxon>
        <taxon>Spirochaetia</taxon>
        <taxon>Leptospirales</taxon>
        <taxon>Leptospiraceae</taxon>
        <taxon>Leptospira</taxon>
    </lineage>
</organism>
<dbReference type="Proteomes" id="UP000232145">
    <property type="component" value="Unassembled WGS sequence"/>
</dbReference>
<feature type="domain" description="Quercetin 2,3-dioxygenase C-terminal cupin" evidence="5">
    <location>
        <begin position="158"/>
        <end position="242"/>
    </location>
</feature>
<name>A0A2N0AGA0_9LEPT</name>
<dbReference type="InterPro" id="IPR012093">
    <property type="entry name" value="Pirin"/>
</dbReference>
<feature type="binding site" evidence="2">
    <location>
        <position position="114"/>
    </location>
    <ligand>
        <name>Fe cation</name>
        <dbReference type="ChEBI" id="CHEBI:24875"/>
    </ligand>
</feature>
<dbReference type="CDD" id="cd02910">
    <property type="entry name" value="cupin_Yhhw_N"/>
    <property type="match status" value="1"/>
</dbReference>
<dbReference type="InterPro" id="IPR003829">
    <property type="entry name" value="Pirin_N_dom"/>
</dbReference>
<keyword evidence="2" id="KW-0479">Metal-binding</keyword>
<dbReference type="InterPro" id="IPR041602">
    <property type="entry name" value="Quercetinase_C"/>
</dbReference>
<evidence type="ECO:0000256" key="1">
    <source>
        <dbReference type="ARBA" id="ARBA00008416"/>
    </source>
</evidence>
<evidence type="ECO:0000313" key="7">
    <source>
        <dbReference type="Proteomes" id="UP000232145"/>
    </source>
</evidence>
<evidence type="ECO:0000259" key="4">
    <source>
        <dbReference type="Pfam" id="PF02678"/>
    </source>
</evidence>
<keyword evidence="2" id="KW-0408">Iron</keyword>